<dbReference type="GO" id="GO:0022904">
    <property type="term" value="P:respiratory electron transport chain"/>
    <property type="evidence" value="ECO:0007669"/>
    <property type="project" value="InterPro"/>
</dbReference>
<dbReference type="STRING" id="1402135.SAMN05444149_106192"/>
<dbReference type="EMBL" id="CP022415">
    <property type="protein sequence ID" value="ASM70842.1"/>
    <property type="molecule type" value="Genomic_DNA"/>
</dbReference>
<evidence type="ECO:0000256" key="1">
    <source>
        <dbReference type="SAM" id="Phobius"/>
    </source>
</evidence>
<dbReference type="GO" id="GO:0004129">
    <property type="term" value="F:cytochrome-c oxidase activity"/>
    <property type="evidence" value="ECO:0007669"/>
    <property type="project" value="InterPro"/>
</dbReference>
<dbReference type="GO" id="GO:0016020">
    <property type="term" value="C:membrane"/>
    <property type="evidence" value="ECO:0007669"/>
    <property type="project" value="InterPro"/>
</dbReference>
<dbReference type="Proteomes" id="UP000199754">
    <property type="component" value="Chromosome"/>
</dbReference>
<feature type="transmembrane region" description="Helical" evidence="1">
    <location>
        <begin position="64"/>
        <end position="89"/>
    </location>
</feature>
<evidence type="ECO:0000313" key="2">
    <source>
        <dbReference type="EMBL" id="ASM70842.1"/>
    </source>
</evidence>
<dbReference type="AlphaFoldDB" id="A0A221JVX4"/>
<dbReference type="InterPro" id="IPR035973">
    <property type="entry name" value="Cyt_c_oxidase_su3-like_sf"/>
</dbReference>
<dbReference type="InterPro" id="IPR013833">
    <property type="entry name" value="Cyt_c_oxidase_su3_a-hlx"/>
</dbReference>
<keyword evidence="1" id="KW-1133">Transmembrane helix</keyword>
<dbReference type="SUPFAM" id="SSF81452">
    <property type="entry name" value="Cytochrome c oxidase subunit III-like"/>
    <property type="match status" value="1"/>
</dbReference>
<reference evidence="2 3" key="1">
    <citation type="submission" date="2017-07" db="EMBL/GenBank/DDBJ databases">
        <title>Genome Sequence of Sulfitobacter pseudonitzschiae Strain SMR1 Isolated from a culture of the Diatom Skeletonema marinoi.</title>
        <authorList>
            <person name="Topel M."/>
            <person name="Pinder M.I.M."/>
            <person name="Johansson O.N."/>
            <person name="Kourtchenko O."/>
            <person name="Godhe A."/>
            <person name="Clarke A.K."/>
        </authorList>
    </citation>
    <scope>NUCLEOTIDE SEQUENCE [LARGE SCALE GENOMIC DNA]</scope>
    <source>
        <strain evidence="2 3">SMR1</strain>
    </source>
</reference>
<organism evidence="2 3">
    <name type="scientific">Pseudosulfitobacter pseudonitzschiae</name>
    <dbReference type="NCBI Taxonomy" id="1402135"/>
    <lineage>
        <taxon>Bacteria</taxon>
        <taxon>Pseudomonadati</taxon>
        <taxon>Pseudomonadota</taxon>
        <taxon>Alphaproteobacteria</taxon>
        <taxon>Rhodobacterales</taxon>
        <taxon>Roseobacteraceae</taxon>
        <taxon>Pseudosulfitobacter</taxon>
    </lineage>
</organism>
<dbReference type="Gene3D" id="1.20.120.80">
    <property type="entry name" value="Cytochrome c oxidase, subunit III, four-helix bundle"/>
    <property type="match status" value="1"/>
</dbReference>
<keyword evidence="1" id="KW-0472">Membrane</keyword>
<protein>
    <submittedName>
        <fullName evidence="2">Cytochrome c oxidase subunit I</fullName>
    </submittedName>
</protein>
<keyword evidence="3" id="KW-1185">Reference proteome</keyword>
<accession>A0A221JVX4</accession>
<proteinExistence type="predicted"/>
<feature type="transmembrane region" description="Helical" evidence="1">
    <location>
        <begin position="109"/>
        <end position="132"/>
    </location>
</feature>
<name>A0A221JVX4_9RHOB</name>
<gene>
    <name evidence="2" type="ORF">SULPSESMR1_00001</name>
</gene>
<sequence length="133" mass="14449">MTSAALLGVLAWAATVLAREVNQRGHVMLARLALVLAPLCAAGAVWTAWFAVRDLDPVSHVYPAILWALMIWLVVHLAAGIIMQCYCLAGSLFGKVTPRYDADLRNVTLYWHFVALKTLVTAAVLGLVPGWLP</sequence>
<dbReference type="KEGG" id="spse:SULPSESMR1_00001"/>
<keyword evidence="1" id="KW-0812">Transmembrane</keyword>
<evidence type="ECO:0000313" key="3">
    <source>
        <dbReference type="Proteomes" id="UP000199754"/>
    </source>
</evidence>
<feature type="transmembrane region" description="Helical" evidence="1">
    <location>
        <begin position="28"/>
        <end position="52"/>
    </location>
</feature>